<evidence type="ECO:0000313" key="1">
    <source>
        <dbReference type="EMBL" id="UPW40765.1"/>
    </source>
</evidence>
<reference evidence="1" key="1">
    <citation type="submission" date="2022-02" db="EMBL/GenBank/DDBJ databases">
        <title>Towards deciphering the DNA virus diversity associated with rodent species in the families Cricetidae and Heteromyidae.</title>
        <authorList>
            <person name="Lund M."/>
            <person name="Larsen B.B."/>
            <person name="Gryseels S."/>
            <person name="Kraberger S."/>
            <person name="Rowsey D.M."/>
            <person name="Steger L."/>
            <person name="Yule K.M."/>
            <person name="Upham N.S."/>
            <person name="Worobey M."/>
            <person name="Van Doorslaer K."/>
            <person name="Varsani A."/>
        </authorList>
    </citation>
    <scope>NUCLEOTIDE SEQUENCE</scope>
    <source>
        <strain evidence="1">UA08Rod_17037</strain>
    </source>
</reference>
<name>A0A976N110_9VIRU</name>
<protein>
    <submittedName>
        <fullName evidence="1">Capsid protein</fullName>
    </submittedName>
</protein>
<proteinExistence type="predicted"/>
<dbReference type="EMBL" id="OM869491">
    <property type="protein sequence ID" value="UPW40765.1"/>
    <property type="molecule type" value="Genomic_DNA"/>
</dbReference>
<sequence>MEHSSIIKMARFRRYRRRRLRFRPLRRRFYRRRRTRTRRSYRRRTSTRSSSRSFSSTLEYVVSLPLPAGSTKPRGFIPLGLSLPALPGFSEYEYTYSRVRVLSATATVVAQQNGTAALPGGYAIAPSYDLIQSQLDVQAPAGSASLLYRNVEGPSTVKDGQHFGFKVGNTVYETNNSRGASTTLSVRNMALVTGGVVGEDGSDRVYFNPDTQQYKVFNLADAPGEPWVEAPGLKNDSDEYQAEIPLTGVGSADLPPVTIDQLSQVKRYRVRFPSTTRRSFKVRFTPYTFLTGSGPVQGLDLSPMAKYFSARRWMPLQWFSTSGGKSPLSLFGPYIAPLFAPVDVTQPITLSLYYHVRLQFAGQV</sequence>
<accession>A0A976N110</accession>
<organism evidence="1">
    <name type="scientific">Sigmofec virus UA08Rod_17037</name>
    <dbReference type="NCBI Taxonomy" id="2929262"/>
    <lineage>
        <taxon>Viruses</taxon>
        <taxon>Monodnaviria</taxon>
        <taxon>Shotokuvirae</taxon>
        <taxon>Cressdnaviricota</taxon>
        <taxon>Arfiviricetes</taxon>
        <taxon>Cirlivirales</taxon>
        <taxon>Vilyaviridae</taxon>
        <taxon>Ancalagonvirus</taxon>
        <taxon>Ancalagonvirus maedhros</taxon>
    </lineage>
</organism>